<dbReference type="InterPro" id="IPR041588">
    <property type="entry name" value="Integrase_H2C2"/>
</dbReference>
<feature type="domain" description="Integrase zinc-binding" evidence="1">
    <location>
        <begin position="2"/>
        <end position="56"/>
    </location>
</feature>
<reference evidence="2 3" key="1">
    <citation type="submission" date="2023-09" db="EMBL/GenBank/DDBJ databases">
        <authorList>
            <person name="Wang M."/>
        </authorList>
    </citation>
    <scope>NUCLEOTIDE SEQUENCE [LARGE SCALE GENOMIC DNA]</scope>
    <source>
        <strain evidence="2">GT-2023</strain>
        <tissue evidence="2">Liver</tissue>
    </source>
</reference>
<dbReference type="InterPro" id="IPR052160">
    <property type="entry name" value="Gypsy_RT_Integrase-like"/>
</dbReference>
<evidence type="ECO:0000259" key="1">
    <source>
        <dbReference type="Pfam" id="PF17921"/>
    </source>
</evidence>
<dbReference type="Proteomes" id="UP001558613">
    <property type="component" value="Unassembled WGS sequence"/>
</dbReference>
<evidence type="ECO:0000313" key="2">
    <source>
        <dbReference type="EMBL" id="KAL1268750.1"/>
    </source>
</evidence>
<accession>A0ABR3MW30</accession>
<name>A0ABR3MW30_9TELE</name>
<organism evidence="2 3">
    <name type="scientific">Cirrhinus molitorella</name>
    <name type="common">mud carp</name>
    <dbReference type="NCBI Taxonomy" id="172907"/>
    <lineage>
        <taxon>Eukaryota</taxon>
        <taxon>Metazoa</taxon>
        <taxon>Chordata</taxon>
        <taxon>Craniata</taxon>
        <taxon>Vertebrata</taxon>
        <taxon>Euteleostomi</taxon>
        <taxon>Actinopterygii</taxon>
        <taxon>Neopterygii</taxon>
        <taxon>Teleostei</taxon>
        <taxon>Ostariophysi</taxon>
        <taxon>Cypriniformes</taxon>
        <taxon>Cyprinidae</taxon>
        <taxon>Labeoninae</taxon>
        <taxon>Labeonini</taxon>
        <taxon>Cirrhinus</taxon>
    </lineage>
</organism>
<gene>
    <name evidence="2" type="ORF">QQF64_034113</name>
</gene>
<dbReference type="Gene3D" id="1.10.340.70">
    <property type="match status" value="1"/>
</dbReference>
<evidence type="ECO:0000313" key="3">
    <source>
        <dbReference type="Proteomes" id="UP001558613"/>
    </source>
</evidence>
<protein>
    <recommendedName>
        <fullName evidence="1">Integrase zinc-binding domain-containing protein</fullName>
    </recommendedName>
</protein>
<proteinExistence type="predicted"/>
<comment type="caution">
    <text evidence="2">The sequence shown here is derived from an EMBL/GenBank/DDBJ whole genome shotgun (WGS) entry which is preliminary data.</text>
</comment>
<keyword evidence="3" id="KW-1185">Reference proteome</keyword>
<dbReference type="EMBL" id="JAYMGO010000009">
    <property type="protein sequence ID" value="KAL1268750.1"/>
    <property type="molecule type" value="Genomic_DNA"/>
</dbReference>
<dbReference type="Pfam" id="PF17921">
    <property type="entry name" value="Integrase_H2C2"/>
    <property type="match status" value="1"/>
</dbReference>
<sequence>MKRSLMEYYHDHPLAGHLGMTKTIARLKFRFYWPKLSSDTKKYVASCAVCQFTKPSQRKPAGLMIPICPQRPWEYTGVDFVGPAHTLRECVHPGLCGLFFKVDGG</sequence>
<dbReference type="PANTHER" id="PTHR47266">
    <property type="entry name" value="ENDONUCLEASE-RELATED"/>
    <property type="match status" value="1"/>
</dbReference>